<evidence type="ECO:0000313" key="2">
    <source>
        <dbReference type="Proteomes" id="UP000473658"/>
    </source>
</evidence>
<gene>
    <name evidence="1" type="ORF">DXM27_03630</name>
</gene>
<dbReference type="RefSeq" id="WP_149897797.1">
    <property type="nucleotide sequence ID" value="NZ_QRFF01000001.1"/>
</dbReference>
<evidence type="ECO:0000313" key="1">
    <source>
        <dbReference type="EMBL" id="KAA3504341.1"/>
    </source>
</evidence>
<proteinExistence type="predicted"/>
<dbReference type="AlphaFoldDB" id="A0AA88F3S9"/>
<comment type="caution">
    <text evidence="1">The sequence shown here is derived from an EMBL/GenBank/DDBJ whole genome shotgun (WGS) entry which is preliminary data.</text>
</comment>
<protein>
    <submittedName>
        <fullName evidence="1">Uncharacterized protein</fullName>
    </submittedName>
</protein>
<dbReference type="EMBL" id="QRFF01000001">
    <property type="protein sequence ID" value="KAA3504341.1"/>
    <property type="molecule type" value="Genomic_DNA"/>
</dbReference>
<organism evidence="1 2">
    <name type="scientific">Rhizobium rhizogenes</name>
    <name type="common">Agrobacterium rhizogenes</name>
    <dbReference type="NCBI Taxonomy" id="359"/>
    <lineage>
        <taxon>Bacteria</taxon>
        <taxon>Pseudomonadati</taxon>
        <taxon>Pseudomonadota</taxon>
        <taxon>Alphaproteobacteria</taxon>
        <taxon>Hyphomicrobiales</taxon>
        <taxon>Rhizobiaceae</taxon>
        <taxon>Rhizobium/Agrobacterium group</taxon>
        <taxon>Rhizobium</taxon>
    </lineage>
</organism>
<name>A0AA88F3S9_RHIRH</name>
<dbReference type="Proteomes" id="UP000473658">
    <property type="component" value="Unassembled WGS sequence"/>
</dbReference>
<sequence length="145" mass="16618">MFDDIEKQIRICLCIQRRPTRNALAGKGTKKYARNDRTTRMFAETIAGNIDRTYHFHDKDGRVETDKVAQLIFEVLRAMPDEILKLYADKLSINSDPALAEMAAEIHQAIAGQWAISYHPCTKPPHSASFDGALRRWEAEMRVKE</sequence>
<accession>A0AA88F3S9</accession>
<reference evidence="1 2" key="1">
    <citation type="submission" date="2018-08" db="EMBL/GenBank/DDBJ databases">
        <title>Crown Gall in kiwifruit.</title>
        <authorList>
            <person name="Visnovsky S.B."/>
            <person name="Pitman A.R."/>
        </authorList>
    </citation>
    <scope>NUCLEOTIDE SEQUENCE [LARGE SCALE GENOMIC DNA]</scope>
    <source>
        <strain evidence="1 2">SBV_302_78_2</strain>
    </source>
</reference>